<dbReference type="GO" id="GO:0016301">
    <property type="term" value="F:kinase activity"/>
    <property type="evidence" value="ECO:0007669"/>
    <property type="project" value="UniProtKB-KW"/>
</dbReference>
<comment type="cofactor">
    <cofactor evidence="1">
        <name>K(+)</name>
        <dbReference type="ChEBI" id="CHEBI:29103"/>
    </cofactor>
</comment>
<keyword evidence="7" id="KW-0547">Nucleotide-binding</keyword>
<evidence type="ECO:0000256" key="1">
    <source>
        <dbReference type="ARBA" id="ARBA00001958"/>
    </source>
</evidence>
<evidence type="ECO:0000259" key="16">
    <source>
        <dbReference type="Pfam" id="PF02887"/>
    </source>
</evidence>
<evidence type="ECO:0000256" key="11">
    <source>
        <dbReference type="ARBA" id="ARBA00023152"/>
    </source>
</evidence>
<dbReference type="Gene3D" id="3.20.20.60">
    <property type="entry name" value="Phosphoenolpyruvate-binding domains"/>
    <property type="match status" value="1"/>
</dbReference>
<dbReference type="InterPro" id="IPR001697">
    <property type="entry name" value="Pyr_Knase"/>
</dbReference>
<dbReference type="Proteomes" id="UP001353858">
    <property type="component" value="Unassembled WGS sequence"/>
</dbReference>
<evidence type="ECO:0000256" key="8">
    <source>
        <dbReference type="ARBA" id="ARBA00022777"/>
    </source>
</evidence>
<evidence type="ECO:0000256" key="6">
    <source>
        <dbReference type="ARBA" id="ARBA00022723"/>
    </source>
</evidence>
<evidence type="ECO:0000256" key="13">
    <source>
        <dbReference type="ARBA" id="ARBA00048967"/>
    </source>
</evidence>
<feature type="domain" description="Pyruvate kinase C-terminal" evidence="16">
    <location>
        <begin position="414"/>
        <end position="528"/>
    </location>
</feature>
<comment type="caution">
    <text evidence="17">The sequence shown here is derived from an EMBL/GenBank/DDBJ whole genome shotgun (WGS) entry which is preliminary data.</text>
</comment>
<evidence type="ECO:0000313" key="17">
    <source>
        <dbReference type="EMBL" id="KAK4881910.1"/>
    </source>
</evidence>
<keyword evidence="6" id="KW-0479">Metal-binding</keyword>
<dbReference type="AlphaFoldDB" id="A0AAN7SS10"/>
<dbReference type="PANTHER" id="PTHR11817">
    <property type="entry name" value="PYRUVATE KINASE"/>
    <property type="match status" value="1"/>
</dbReference>
<dbReference type="GO" id="GO:0005524">
    <property type="term" value="F:ATP binding"/>
    <property type="evidence" value="ECO:0007669"/>
    <property type="project" value="UniProtKB-KW"/>
</dbReference>
<dbReference type="Pfam" id="PF00224">
    <property type="entry name" value="PK"/>
    <property type="match status" value="1"/>
</dbReference>
<dbReference type="GO" id="GO:0030955">
    <property type="term" value="F:potassium ion binding"/>
    <property type="evidence" value="ECO:0007669"/>
    <property type="project" value="InterPro"/>
</dbReference>
<keyword evidence="5 14" id="KW-0808">Transferase</keyword>
<evidence type="ECO:0000313" key="18">
    <source>
        <dbReference type="Proteomes" id="UP001353858"/>
    </source>
</evidence>
<evidence type="ECO:0000256" key="5">
    <source>
        <dbReference type="ARBA" id="ARBA00022679"/>
    </source>
</evidence>
<name>A0AAN7SS10_9COLE</name>
<keyword evidence="9" id="KW-0067">ATP-binding</keyword>
<dbReference type="Pfam" id="PF02887">
    <property type="entry name" value="PK_C"/>
    <property type="match status" value="1"/>
</dbReference>
<dbReference type="InterPro" id="IPR011037">
    <property type="entry name" value="Pyrv_Knase-like_insert_dom_sf"/>
</dbReference>
<feature type="domain" description="Pyruvate kinase barrel" evidence="15">
    <location>
        <begin position="42"/>
        <end position="373"/>
    </location>
</feature>
<keyword evidence="12" id="KW-0670">Pyruvate</keyword>
<dbReference type="InterPro" id="IPR015813">
    <property type="entry name" value="Pyrv/PenolPyrv_kinase-like_dom"/>
</dbReference>
<dbReference type="GO" id="GO:0000287">
    <property type="term" value="F:magnesium ion binding"/>
    <property type="evidence" value="ECO:0007669"/>
    <property type="project" value="InterPro"/>
</dbReference>
<dbReference type="NCBIfam" id="TIGR01064">
    <property type="entry name" value="pyruv_kin"/>
    <property type="match status" value="1"/>
</dbReference>
<dbReference type="InterPro" id="IPR015793">
    <property type="entry name" value="Pyrv_Knase_brl"/>
</dbReference>
<proteinExistence type="inferred from homology"/>
<dbReference type="InterPro" id="IPR040442">
    <property type="entry name" value="Pyrv_kinase-like_dom_sf"/>
</dbReference>
<dbReference type="SUPFAM" id="SSF51621">
    <property type="entry name" value="Phosphoenolpyruvate/pyruvate domain"/>
    <property type="match status" value="1"/>
</dbReference>
<dbReference type="EMBL" id="JARPUR010000002">
    <property type="protein sequence ID" value="KAK4881910.1"/>
    <property type="molecule type" value="Genomic_DNA"/>
</dbReference>
<evidence type="ECO:0000256" key="2">
    <source>
        <dbReference type="ARBA" id="ARBA00004997"/>
    </source>
</evidence>
<dbReference type="Gene3D" id="3.40.1380.20">
    <property type="entry name" value="Pyruvate kinase, C-terminal domain"/>
    <property type="match status" value="1"/>
</dbReference>
<evidence type="ECO:0000256" key="7">
    <source>
        <dbReference type="ARBA" id="ARBA00022741"/>
    </source>
</evidence>
<keyword evidence="8 14" id="KW-0418">Kinase</keyword>
<evidence type="ECO:0000259" key="15">
    <source>
        <dbReference type="Pfam" id="PF00224"/>
    </source>
</evidence>
<comment type="pathway">
    <text evidence="2 14">Carbohydrate degradation; glycolysis; pyruvate from D-glyceraldehyde 3-phosphate: step 5/5.</text>
</comment>
<comment type="catalytic activity">
    <reaction evidence="13">
        <text>pyruvate + ATP = phosphoenolpyruvate + ADP + H(+)</text>
        <dbReference type="Rhea" id="RHEA:18157"/>
        <dbReference type="ChEBI" id="CHEBI:15361"/>
        <dbReference type="ChEBI" id="CHEBI:15378"/>
        <dbReference type="ChEBI" id="CHEBI:30616"/>
        <dbReference type="ChEBI" id="CHEBI:58702"/>
        <dbReference type="ChEBI" id="CHEBI:456216"/>
        <dbReference type="EC" id="2.7.1.40"/>
    </reaction>
    <physiologicalReaction direction="right-to-left" evidence="13">
        <dbReference type="Rhea" id="RHEA:18159"/>
    </physiologicalReaction>
</comment>
<protein>
    <recommendedName>
        <fullName evidence="4 14">Pyruvate kinase</fullName>
        <ecNumber evidence="4 14">2.7.1.40</ecNumber>
    </recommendedName>
</protein>
<gene>
    <name evidence="17" type="ORF">RN001_005229</name>
</gene>
<evidence type="ECO:0000256" key="4">
    <source>
        <dbReference type="ARBA" id="ARBA00012142"/>
    </source>
</evidence>
<dbReference type="GO" id="GO:0004743">
    <property type="term" value="F:pyruvate kinase activity"/>
    <property type="evidence" value="ECO:0007669"/>
    <property type="project" value="UniProtKB-EC"/>
</dbReference>
<dbReference type="InterPro" id="IPR015806">
    <property type="entry name" value="Pyrv_Knase_insert_dom_sf"/>
</dbReference>
<sequence length="538" mass="59350">MIDFHSTDDGQVLNSQYTAAFANTFKSYQANLNVKSKVSNCRLTSVICTFGASINNESVLNQMMELGMSMIRLKMCHFSLETAKEALEMIRCSNDCYSRTTGCVCALPIALDIQGSEIRTGLLKDLTKQEIYISQGDIVYVTSNPDYKEHVTEEMIYVDFTDIEKVVETNDTIFFNNGSIKLSVVAVVYFGIKCLVENGGTLMSRVNVYLPGVPVDLPEVTEKDLIDIKFGIDNQIDVLFVPGIKTKDAIIKLRNLIGLEGKQIQIIPKIDCYQALQNIDEIISAADGLLINRSALAIDMPSEKLFIAQKSIIAKCNMVGKLVICASHLLTSMMANSDQPTNSEICDISNAILDGIDCFLLSQETSIGTNPIKVLSTLNNICKEAEDAVYQKQLFQDLSEHFLPPLEPIYALGLSAVQTSLKCKAAAIIMTSTTGRSAKTIAMYRPRCPIIAITRLGHVARLLHMYRAIAPLLYIKPVESCWCEDNENRIQFGITWGKLMGIIRAGDALITVTGSQPGAGFKNTIRIVYASEYDTLSN</sequence>
<dbReference type="FunFam" id="2.40.33.10:FF:000001">
    <property type="entry name" value="Pyruvate kinase"/>
    <property type="match status" value="1"/>
</dbReference>
<organism evidence="17 18">
    <name type="scientific">Aquatica leii</name>
    <dbReference type="NCBI Taxonomy" id="1421715"/>
    <lineage>
        <taxon>Eukaryota</taxon>
        <taxon>Metazoa</taxon>
        <taxon>Ecdysozoa</taxon>
        <taxon>Arthropoda</taxon>
        <taxon>Hexapoda</taxon>
        <taxon>Insecta</taxon>
        <taxon>Pterygota</taxon>
        <taxon>Neoptera</taxon>
        <taxon>Endopterygota</taxon>
        <taxon>Coleoptera</taxon>
        <taxon>Polyphaga</taxon>
        <taxon>Elateriformia</taxon>
        <taxon>Elateroidea</taxon>
        <taxon>Lampyridae</taxon>
        <taxon>Luciolinae</taxon>
        <taxon>Aquatica</taxon>
    </lineage>
</organism>
<dbReference type="SUPFAM" id="SSF52935">
    <property type="entry name" value="PK C-terminal domain-like"/>
    <property type="match status" value="1"/>
</dbReference>
<keyword evidence="10 14" id="KW-0460">Magnesium</keyword>
<evidence type="ECO:0000256" key="10">
    <source>
        <dbReference type="ARBA" id="ARBA00022842"/>
    </source>
</evidence>
<evidence type="ECO:0000256" key="12">
    <source>
        <dbReference type="ARBA" id="ARBA00023317"/>
    </source>
</evidence>
<comment type="similarity">
    <text evidence="3 14">Belongs to the pyruvate kinase family.</text>
</comment>
<dbReference type="SUPFAM" id="SSF50800">
    <property type="entry name" value="PK beta-barrel domain-like"/>
    <property type="match status" value="1"/>
</dbReference>
<reference evidence="18" key="1">
    <citation type="submission" date="2023-01" db="EMBL/GenBank/DDBJ databases">
        <title>Key to firefly adult light organ development and bioluminescence: homeobox transcription factors regulate luciferase expression and transportation to peroxisome.</title>
        <authorList>
            <person name="Fu X."/>
        </authorList>
    </citation>
    <scope>NUCLEOTIDE SEQUENCE [LARGE SCALE GENOMIC DNA]</scope>
</reference>
<accession>A0AAN7SS10</accession>
<evidence type="ECO:0000256" key="3">
    <source>
        <dbReference type="ARBA" id="ARBA00008663"/>
    </source>
</evidence>
<evidence type="ECO:0000256" key="9">
    <source>
        <dbReference type="ARBA" id="ARBA00022840"/>
    </source>
</evidence>
<keyword evidence="18" id="KW-1185">Reference proteome</keyword>
<dbReference type="EC" id="2.7.1.40" evidence="4 14"/>
<keyword evidence="11 14" id="KW-0324">Glycolysis</keyword>
<dbReference type="InterPro" id="IPR015795">
    <property type="entry name" value="Pyrv_Knase_C"/>
</dbReference>
<dbReference type="InterPro" id="IPR036918">
    <property type="entry name" value="Pyrv_Knase_C_sf"/>
</dbReference>
<evidence type="ECO:0000256" key="14">
    <source>
        <dbReference type="RuleBase" id="RU000504"/>
    </source>
</evidence>
<dbReference type="Gene3D" id="2.40.33.10">
    <property type="entry name" value="PK beta-barrel domain-like"/>
    <property type="match status" value="1"/>
</dbReference>
<dbReference type="PRINTS" id="PR01050">
    <property type="entry name" value="PYRUVTKNASE"/>
</dbReference>